<organism evidence="3 4">
    <name type="scientific">Gimibacter soli</name>
    <dbReference type="NCBI Taxonomy" id="3024400"/>
    <lineage>
        <taxon>Bacteria</taxon>
        <taxon>Pseudomonadati</taxon>
        <taxon>Pseudomonadota</taxon>
        <taxon>Alphaproteobacteria</taxon>
        <taxon>Kordiimonadales</taxon>
        <taxon>Temperatibacteraceae</taxon>
        <taxon>Gimibacter</taxon>
    </lineage>
</organism>
<dbReference type="SUPFAM" id="SSF53218">
    <property type="entry name" value="Molybdenum cofactor biosynthesis proteins"/>
    <property type="match status" value="1"/>
</dbReference>
<dbReference type="KEGG" id="gso:PH603_11770"/>
<keyword evidence="4" id="KW-1185">Reference proteome</keyword>
<dbReference type="RefSeq" id="WP_289502724.1">
    <property type="nucleotide sequence ID" value="NZ_CP116805.1"/>
</dbReference>
<protein>
    <submittedName>
        <fullName evidence="3">NTP transferase domain-containing protein</fullName>
    </submittedName>
</protein>
<feature type="domain" description="MobA-like NTP transferase" evidence="2">
    <location>
        <begin position="331"/>
        <end position="494"/>
    </location>
</feature>
<evidence type="ECO:0000259" key="2">
    <source>
        <dbReference type="Pfam" id="PF12804"/>
    </source>
</evidence>
<name>A0AAE9XNC3_9PROT</name>
<dbReference type="Gene3D" id="3.40.980.10">
    <property type="entry name" value="MoaB/Mog-like domain"/>
    <property type="match status" value="1"/>
</dbReference>
<dbReference type="EMBL" id="CP116805">
    <property type="protein sequence ID" value="WCL53212.1"/>
    <property type="molecule type" value="Genomic_DNA"/>
</dbReference>
<dbReference type="PANTHER" id="PTHR43777:SF1">
    <property type="entry name" value="MOLYBDENUM COFACTOR CYTIDYLYLTRANSFERASE"/>
    <property type="match status" value="1"/>
</dbReference>
<dbReference type="InterPro" id="IPR029044">
    <property type="entry name" value="Nucleotide-diphossugar_trans"/>
</dbReference>
<proteinExistence type="predicted"/>
<dbReference type="PANTHER" id="PTHR43777">
    <property type="entry name" value="MOLYBDENUM COFACTOR CYTIDYLYLTRANSFERASE"/>
    <property type="match status" value="1"/>
</dbReference>
<keyword evidence="3" id="KW-0808">Transferase</keyword>
<dbReference type="CDD" id="cd04182">
    <property type="entry name" value="GT_2_like_f"/>
    <property type="match status" value="1"/>
</dbReference>
<dbReference type="InterPro" id="IPR025877">
    <property type="entry name" value="MobA-like_NTP_Trfase"/>
</dbReference>
<dbReference type="Pfam" id="PF12804">
    <property type="entry name" value="NTP_transf_3"/>
    <property type="match status" value="1"/>
</dbReference>
<dbReference type="GO" id="GO:0016779">
    <property type="term" value="F:nucleotidyltransferase activity"/>
    <property type="evidence" value="ECO:0007669"/>
    <property type="project" value="UniProtKB-ARBA"/>
</dbReference>
<accession>A0AAE9XNC3</accession>
<keyword evidence="1" id="KW-0460">Magnesium</keyword>
<evidence type="ECO:0000313" key="4">
    <source>
        <dbReference type="Proteomes" id="UP001217500"/>
    </source>
</evidence>
<dbReference type="AlphaFoldDB" id="A0AAE9XNC3"/>
<dbReference type="SUPFAM" id="SSF53448">
    <property type="entry name" value="Nucleotide-diphospho-sugar transferases"/>
    <property type="match status" value="1"/>
</dbReference>
<dbReference type="Gene3D" id="3.90.550.10">
    <property type="entry name" value="Spore Coat Polysaccharide Biosynthesis Protein SpsA, Chain A"/>
    <property type="match status" value="1"/>
</dbReference>
<reference evidence="3" key="1">
    <citation type="submission" date="2023-01" db="EMBL/GenBank/DDBJ databases">
        <title>The genome sequence of Kordiimonadaceae bacterium 6D33.</title>
        <authorList>
            <person name="Liu Y."/>
        </authorList>
    </citation>
    <scope>NUCLEOTIDE SEQUENCE</scope>
    <source>
        <strain evidence="3">6D33</strain>
    </source>
</reference>
<dbReference type="InterPro" id="IPR036425">
    <property type="entry name" value="MoaB/Mog-like_dom_sf"/>
</dbReference>
<evidence type="ECO:0000256" key="1">
    <source>
        <dbReference type="ARBA" id="ARBA00022842"/>
    </source>
</evidence>
<sequence>MDFEDRAPADAIGWQLAHSLPFPGGKLTKGHLLTDADIDRMGNTARTPVGVFRLGPDDCGEDDAATRIAATLAGAGVRAAAPVHGRVDLFAAADGLLQLPTDQPQGLGGYPTALATLSPSAPVKAGDKVASLKVIPFGLPSRDVKALAAAAAALQVAPFKPFRAALLNADAPGGEKLVKVTDARLAAAAGALAVHADCGFDKASLADALAKASTASPDVILIAGKAAITDARDIVPAALVAAGGEVLQLGLAVDPGNLLMLGKLGNSLVIGMPGCARSPARNGLDLVLERFAARLPLDPAALSTLGAGGLLEPGRGRIEVTSSNAEPRIAAIVLAAGSARRAGGVNKLTSRLNGEPVLARSIRKISEPIKNKDNIIVITGHDSASSGAIAVAEGVVAIHNPAHAEGMSTSLKAGLAALPECDWFLVALGDMPFVRADTIKALINAGEDDPTAEIIAPLFAGRRGHPVLWRADLKAELMQVEGDKGGKAVMAAHEAGVLEVPVDDPGILIDLDTPELLALFGAVTEAP</sequence>
<dbReference type="Proteomes" id="UP001217500">
    <property type="component" value="Chromosome"/>
</dbReference>
<evidence type="ECO:0000313" key="3">
    <source>
        <dbReference type="EMBL" id="WCL53212.1"/>
    </source>
</evidence>
<gene>
    <name evidence="3" type="ORF">PH603_11770</name>
</gene>